<dbReference type="InterPro" id="IPR032054">
    <property type="entry name" value="Cdt1_C"/>
</dbReference>
<feature type="domain" description="DNA replication factor Cdt1 C-terminal" evidence="3">
    <location>
        <begin position="2"/>
        <end position="49"/>
    </location>
</feature>
<dbReference type="InterPro" id="IPR045173">
    <property type="entry name" value="Cdt1"/>
</dbReference>
<sequence length="84" mass="9513">MSTKRKVITKEELLHKIIVSQMYITNRREVEELLSLMLQLVPDWISETKAASVDILVRINKMSAAETVLAKLEEATSQDISAVN</sequence>
<evidence type="ECO:0000313" key="5">
    <source>
        <dbReference type="Proteomes" id="UP001558713"/>
    </source>
</evidence>
<gene>
    <name evidence="4" type="ORF">V5N11_020739</name>
</gene>
<keyword evidence="2" id="KW-0131">Cell cycle</keyword>
<protein>
    <submittedName>
        <fullName evidence="4">CDT1-like protein b</fullName>
    </submittedName>
</protein>
<evidence type="ECO:0000313" key="4">
    <source>
        <dbReference type="EMBL" id="KAL1209417.1"/>
    </source>
</evidence>
<evidence type="ECO:0000256" key="1">
    <source>
        <dbReference type="ARBA" id="ARBA00008356"/>
    </source>
</evidence>
<dbReference type="PANTHER" id="PTHR28637">
    <property type="entry name" value="DNA REPLICATION FACTOR CDT1"/>
    <property type="match status" value="1"/>
</dbReference>
<dbReference type="Gene3D" id="1.10.10.1420">
    <property type="entry name" value="DNA replication factor Cdt1, C-terminal WH domain"/>
    <property type="match status" value="1"/>
</dbReference>
<comment type="caution">
    <text evidence="4">The sequence shown here is derived from an EMBL/GenBank/DDBJ whole genome shotgun (WGS) entry which is preliminary data.</text>
</comment>
<organism evidence="4 5">
    <name type="scientific">Cardamine amara subsp. amara</name>
    <dbReference type="NCBI Taxonomy" id="228776"/>
    <lineage>
        <taxon>Eukaryota</taxon>
        <taxon>Viridiplantae</taxon>
        <taxon>Streptophyta</taxon>
        <taxon>Embryophyta</taxon>
        <taxon>Tracheophyta</taxon>
        <taxon>Spermatophyta</taxon>
        <taxon>Magnoliopsida</taxon>
        <taxon>eudicotyledons</taxon>
        <taxon>Gunneridae</taxon>
        <taxon>Pentapetalae</taxon>
        <taxon>rosids</taxon>
        <taxon>malvids</taxon>
        <taxon>Brassicales</taxon>
        <taxon>Brassicaceae</taxon>
        <taxon>Cardamineae</taxon>
        <taxon>Cardamine</taxon>
    </lineage>
</organism>
<dbReference type="Pfam" id="PF16679">
    <property type="entry name" value="CDT1_C"/>
    <property type="match status" value="1"/>
</dbReference>
<proteinExistence type="inferred from homology"/>
<comment type="similarity">
    <text evidence="1">Belongs to the Cdt1 family.</text>
</comment>
<dbReference type="Proteomes" id="UP001558713">
    <property type="component" value="Unassembled WGS sequence"/>
</dbReference>
<reference evidence="4 5" key="1">
    <citation type="submission" date="2024-04" db="EMBL/GenBank/DDBJ databases">
        <title>Genome assembly C_amara_ONT_v2.</title>
        <authorList>
            <person name="Yant L."/>
            <person name="Moore C."/>
            <person name="Slenker M."/>
        </authorList>
    </citation>
    <scope>NUCLEOTIDE SEQUENCE [LARGE SCALE GENOMIC DNA]</scope>
    <source>
        <tissue evidence="4">Leaf</tissue>
    </source>
</reference>
<dbReference type="PANTHER" id="PTHR28637:SF10">
    <property type="entry name" value="CDT1-LIKE PROTEIN B"/>
    <property type="match status" value="1"/>
</dbReference>
<dbReference type="EMBL" id="JBANAX010000418">
    <property type="protein sequence ID" value="KAL1209417.1"/>
    <property type="molecule type" value="Genomic_DNA"/>
</dbReference>
<keyword evidence="5" id="KW-1185">Reference proteome</keyword>
<evidence type="ECO:0000259" key="3">
    <source>
        <dbReference type="Pfam" id="PF16679"/>
    </source>
</evidence>
<accession>A0ABD1ARM2</accession>
<dbReference type="AlphaFoldDB" id="A0ABD1ARM2"/>
<evidence type="ECO:0000256" key="2">
    <source>
        <dbReference type="ARBA" id="ARBA00023306"/>
    </source>
</evidence>
<name>A0ABD1ARM2_CARAN</name>
<dbReference type="InterPro" id="IPR038090">
    <property type="entry name" value="Cdt1_C_WH_dom_sf"/>
</dbReference>